<keyword evidence="1" id="KW-1133">Transmembrane helix</keyword>
<evidence type="ECO:0000313" key="3">
    <source>
        <dbReference type="Proteomes" id="UP001168528"/>
    </source>
</evidence>
<name>A0ABT8RHS4_9BACT</name>
<feature type="transmembrane region" description="Helical" evidence="1">
    <location>
        <begin position="6"/>
        <end position="25"/>
    </location>
</feature>
<comment type="caution">
    <text evidence="2">The sequence shown here is derived from an EMBL/GenBank/DDBJ whole genome shotgun (WGS) entry which is preliminary data.</text>
</comment>
<gene>
    <name evidence="2" type="ORF">Q0590_35620</name>
</gene>
<proteinExistence type="predicted"/>
<dbReference type="Gene3D" id="3.40.190.10">
    <property type="entry name" value="Periplasmic binding protein-like II"/>
    <property type="match status" value="1"/>
</dbReference>
<organism evidence="2 3">
    <name type="scientific">Rhodocytophaga aerolata</name>
    <dbReference type="NCBI Taxonomy" id="455078"/>
    <lineage>
        <taxon>Bacteria</taxon>
        <taxon>Pseudomonadati</taxon>
        <taxon>Bacteroidota</taxon>
        <taxon>Cytophagia</taxon>
        <taxon>Cytophagales</taxon>
        <taxon>Rhodocytophagaceae</taxon>
        <taxon>Rhodocytophaga</taxon>
    </lineage>
</organism>
<dbReference type="Proteomes" id="UP001168528">
    <property type="component" value="Unassembled WGS sequence"/>
</dbReference>
<sequence>MSKDSSISLAVIGGGSGFGIAALLNGKTHLANSSRPLSQAE</sequence>
<keyword evidence="3" id="KW-1185">Reference proteome</keyword>
<keyword evidence="1" id="KW-0812">Transmembrane</keyword>
<evidence type="ECO:0000256" key="1">
    <source>
        <dbReference type="SAM" id="Phobius"/>
    </source>
</evidence>
<dbReference type="EMBL" id="JAUKPO010000076">
    <property type="protein sequence ID" value="MDO1451657.1"/>
    <property type="molecule type" value="Genomic_DNA"/>
</dbReference>
<keyword evidence="1" id="KW-0472">Membrane</keyword>
<protein>
    <submittedName>
        <fullName evidence="2">Uncharacterized protein</fullName>
    </submittedName>
</protein>
<dbReference type="SUPFAM" id="SSF53850">
    <property type="entry name" value="Periplasmic binding protein-like II"/>
    <property type="match status" value="1"/>
</dbReference>
<reference evidence="2" key="1">
    <citation type="submission" date="2023-07" db="EMBL/GenBank/DDBJ databases">
        <title>The genome sequence of Rhodocytophaga aerolata KACC 12507.</title>
        <authorList>
            <person name="Zhang X."/>
        </authorList>
    </citation>
    <scope>NUCLEOTIDE SEQUENCE</scope>
    <source>
        <strain evidence="2">KACC 12507</strain>
    </source>
</reference>
<accession>A0ABT8RHS4</accession>
<evidence type="ECO:0000313" key="2">
    <source>
        <dbReference type="EMBL" id="MDO1451657.1"/>
    </source>
</evidence>